<evidence type="ECO:0000256" key="1">
    <source>
        <dbReference type="SAM" id="Phobius"/>
    </source>
</evidence>
<evidence type="ECO:0000313" key="2">
    <source>
        <dbReference type="EMBL" id="KAL2335638.1"/>
    </source>
</evidence>
<protein>
    <submittedName>
        <fullName evidence="2">Uncharacterized protein</fullName>
    </submittedName>
</protein>
<dbReference type="AlphaFoldDB" id="A0ABD1MII9"/>
<dbReference type="Proteomes" id="UP001603857">
    <property type="component" value="Unassembled WGS sequence"/>
</dbReference>
<organism evidence="2 3">
    <name type="scientific">Flemingia macrophylla</name>
    <dbReference type="NCBI Taxonomy" id="520843"/>
    <lineage>
        <taxon>Eukaryota</taxon>
        <taxon>Viridiplantae</taxon>
        <taxon>Streptophyta</taxon>
        <taxon>Embryophyta</taxon>
        <taxon>Tracheophyta</taxon>
        <taxon>Spermatophyta</taxon>
        <taxon>Magnoliopsida</taxon>
        <taxon>eudicotyledons</taxon>
        <taxon>Gunneridae</taxon>
        <taxon>Pentapetalae</taxon>
        <taxon>rosids</taxon>
        <taxon>fabids</taxon>
        <taxon>Fabales</taxon>
        <taxon>Fabaceae</taxon>
        <taxon>Papilionoideae</taxon>
        <taxon>50 kb inversion clade</taxon>
        <taxon>NPAAA clade</taxon>
        <taxon>indigoferoid/millettioid clade</taxon>
        <taxon>Phaseoleae</taxon>
        <taxon>Flemingia</taxon>
    </lineage>
</organism>
<gene>
    <name evidence="2" type="ORF">Fmac_016851</name>
</gene>
<proteinExistence type="predicted"/>
<sequence>MVSAAIARNVVGAIGFSLSLSLSLSQSLHEFCGMSSPLAYSSHPLHGTRKRSLVVGVICDVFNIMMYVSPLTVMISNGIGAISGLVQLILYASYSSCKNQNDDEVGDHNLKPTGVQLT</sequence>
<reference evidence="2 3" key="1">
    <citation type="submission" date="2024-08" db="EMBL/GenBank/DDBJ databases">
        <title>Insights into the chromosomal genome structure of Flemingia macrophylla.</title>
        <authorList>
            <person name="Ding Y."/>
            <person name="Zhao Y."/>
            <person name="Bi W."/>
            <person name="Wu M."/>
            <person name="Zhao G."/>
            <person name="Gong Y."/>
            <person name="Li W."/>
            <person name="Zhang P."/>
        </authorList>
    </citation>
    <scope>NUCLEOTIDE SEQUENCE [LARGE SCALE GENOMIC DNA]</scope>
    <source>
        <strain evidence="2">DYQJB</strain>
        <tissue evidence="2">Leaf</tissue>
    </source>
</reference>
<dbReference type="PANTHER" id="PTHR10791:SF236">
    <property type="entry name" value="BIDIRECTIONAL SUGAR TRANSPORTER SWEET8"/>
    <property type="match status" value="1"/>
</dbReference>
<dbReference type="InterPro" id="IPR047664">
    <property type="entry name" value="SWEET"/>
</dbReference>
<name>A0ABD1MII9_9FABA</name>
<comment type="caution">
    <text evidence="2">The sequence shown here is derived from an EMBL/GenBank/DDBJ whole genome shotgun (WGS) entry which is preliminary data.</text>
</comment>
<dbReference type="PANTHER" id="PTHR10791">
    <property type="entry name" value="RAG1-ACTIVATING PROTEIN 1"/>
    <property type="match status" value="1"/>
</dbReference>
<keyword evidence="1" id="KW-0812">Transmembrane</keyword>
<dbReference type="EMBL" id="JBGMDY010000005">
    <property type="protein sequence ID" value="KAL2335638.1"/>
    <property type="molecule type" value="Genomic_DNA"/>
</dbReference>
<keyword evidence="1" id="KW-1133">Transmembrane helix</keyword>
<feature type="transmembrane region" description="Helical" evidence="1">
    <location>
        <begin position="51"/>
        <end position="68"/>
    </location>
</feature>
<accession>A0ABD1MII9</accession>
<keyword evidence="3" id="KW-1185">Reference proteome</keyword>
<evidence type="ECO:0000313" key="3">
    <source>
        <dbReference type="Proteomes" id="UP001603857"/>
    </source>
</evidence>
<keyword evidence="1" id="KW-0472">Membrane</keyword>